<evidence type="ECO:0000256" key="1">
    <source>
        <dbReference type="SAM" id="SignalP"/>
    </source>
</evidence>
<evidence type="ECO:0000313" key="3">
    <source>
        <dbReference type="Proteomes" id="UP000293520"/>
    </source>
</evidence>
<reference evidence="2 3" key="1">
    <citation type="submission" date="2019-02" db="EMBL/GenBank/DDBJ databases">
        <title>Paracoccus subflavus sp. nov., isolated from marine sediment of the Pacific Ocean.</title>
        <authorList>
            <person name="Zhang G."/>
        </authorList>
    </citation>
    <scope>NUCLEOTIDE SEQUENCE [LARGE SCALE GENOMIC DNA]</scope>
    <source>
        <strain evidence="2 3">GY0581</strain>
    </source>
</reference>
<name>A0A4V2JCV5_9RHOB</name>
<dbReference type="AlphaFoldDB" id="A0A4V2JCV5"/>
<dbReference type="EMBL" id="SISK01000001">
    <property type="protein sequence ID" value="TBN44021.1"/>
    <property type="molecule type" value="Genomic_DNA"/>
</dbReference>
<dbReference type="RefSeq" id="WP_130989721.1">
    <property type="nucleotide sequence ID" value="NZ_SISK01000001.1"/>
</dbReference>
<sequence length="103" mass="10835">MIPKPAMIATAVAGVIAVALTASFGLQAQGTPATPPRIEAPRLMPGDVLRADQVRIIENPGQYGLGSGVRGSRYAIAEGHLIRIGPKSLRVQSVIRTKVRPVD</sequence>
<proteinExistence type="predicted"/>
<keyword evidence="3" id="KW-1185">Reference proteome</keyword>
<keyword evidence="1" id="KW-0732">Signal</keyword>
<comment type="caution">
    <text evidence="2">The sequence shown here is derived from an EMBL/GenBank/DDBJ whole genome shotgun (WGS) entry which is preliminary data.</text>
</comment>
<protein>
    <submittedName>
        <fullName evidence="2">Uncharacterized protein</fullName>
    </submittedName>
</protein>
<dbReference type="Proteomes" id="UP000293520">
    <property type="component" value="Unassembled WGS sequence"/>
</dbReference>
<organism evidence="2 3">
    <name type="scientific">Paracoccus subflavus</name>
    <dbReference type="NCBI Taxonomy" id="2528244"/>
    <lineage>
        <taxon>Bacteria</taxon>
        <taxon>Pseudomonadati</taxon>
        <taxon>Pseudomonadota</taxon>
        <taxon>Alphaproteobacteria</taxon>
        <taxon>Rhodobacterales</taxon>
        <taxon>Paracoccaceae</taxon>
        <taxon>Paracoccus</taxon>
    </lineage>
</organism>
<feature type="signal peptide" evidence="1">
    <location>
        <begin position="1"/>
        <end position="28"/>
    </location>
</feature>
<evidence type="ECO:0000313" key="2">
    <source>
        <dbReference type="EMBL" id="TBN44021.1"/>
    </source>
</evidence>
<feature type="chain" id="PRO_5020707267" evidence="1">
    <location>
        <begin position="29"/>
        <end position="103"/>
    </location>
</feature>
<gene>
    <name evidence="2" type="ORF">EYE42_02565</name>
</gene>
<dbReference type="OrthoDB" id="7779104at2"/>
<accession>A0A4V2JCV5</accession>